<proteinExistence type="predicted"/>
<organism evidence="3 4">
    <name type="scientific">Aciditerrimonas ferrireducens</name>
    <dbReference type="NCBI Taxonomy" id="667306"/>
    <lineage>
        <taxon>Bacteria</taxon>
        <taxon>Bacillati</taxon>
        <taxon>Actinomycetota</taxon>
        <taxon>Acidimicrobiia</taxon>
        <taxon>Acidimicrobiales</taxon>
        <taxon>Acidimicrobiaceae</taxon>
        <taxon>Aciditerrimonas</taxon>
    </lineage>
</organism>
<name>A0ABV6C4D1_9ACTN</name>
<evidence type="ECO:0000313" key="3">
    <source>
        <dbReference type="EMBL" id="MFC0082549.1"/>
    </source>
</evidence>
<dbReference type="Proteomes" id="UP001589788">
    <property type="component" value="Unassembled WGS sequence"/>
</dbReference>
<feature type="transmembrane region" description="Helical" evidence="2">
    <location>
        <begin position="117"/>
        <end position="137"/>
    </location>
</feature>
<feature type="compositionally biased region" description="Pro residues" evidence="1">
    <location>
        <begin position="30"/>
        <end position="49"/>
    </location>
</feature>
<feature type="region of interest" description="Disordered" evidence="1">
    <location>
        <begin position="1"/>
        <end position="69"/>
    </location>
</feature>
<feature type="transmembrane region" description="Helical" evidence="2">
    <location>
        <begin position="76"/>
        <end position="97"/>
    </location>
</feature>
<dbReference type="RefSeq" id="WP_377790150.1">
    <property type="nucleotide sequence ID" value="NZ_JBHLYQ010000114.1"/>
</dbReference>
<keyword evidence="2" id="KW-1133">Transmembrane helix</keyword>
<comment type="caution">
    <text evidence="3">The sequence shown here is derived from an EMBL/GenBank/DDBJ whole genome shotgun (WGS) entry which is preliminary data.</text>
</comment>
<evidence type="ECO:0000256" key="2">
    <source>
        <dbReference type="SAM" id="Phobius"/>
    </source>
</evidence>
<evidence type="ECO:0000313" key="4">
    <source>
        <dbReference type="Proteomes" id="UP001589788"/>
    </source>
</evidence>
<feature type="compositionally biased region" description="Low complexity" evidence="1">
    <location>
        <begin position="50"/>
        <end position="60"/>
    </location>
</feature>
<evidence type="ECO:0000256" key="1">
    <source>
        <dbReference type="SAM" id="MobiDB-lite"/>
    </source>
</evidence>
<gene>
    <name evidence="3" type="ORF">ACFFRE_10445</name>
</gene>
<keyword evidence="2" id="KW-0472">Membrane</keyword>
<sequence>MAAPDDAQQGPAEAGGGAPLPVSGPGWTPEGPPGQPGPPAGPTGGPPAEAPTGAVAEPEGTAPSTEVPSTKTATTWAVVAGALVVLVVVLVFILQNLHDATTQFFSAKWTIPLGVDLLLAAVLGGLVVALVGTLRILQLRRLARRRGRLHARHH</sequence>
<keyword evidence="4" id="KW-1185">Reference proteome</keyword>
<accession>A0ABV6C4D1</accession>
<reference evidence="3 4" key="1">
    <citation type="submission" date="2024-09" db="EMBL/GenBank/DDBJ databases">
        <authorList>
            <person name="Sun Q."/>
            <person name="Mori K."/>
        </authorList>
    </citation>
    <scope>NUCLEOTIDE SEQUENCE [LARGE SCALE GENOMIC DNA]</scope>
    <source>
        <strain evidence="3 4">JCM 15389</strain>
    </source>
</reference>
<keyword evidence="2" id="KW-0812">Transmembrane</keyword>
<protein>
    <submittedName>
        <fullName evidence="3">DUF1049 domain-containing protein</fullName>
    </submittedName>
</protein>
<dbReference type="EMBL" id="JBHLYQ010000114">
    <property type="protein sequence ID" value="MFC0082549.1"/>
    <property type="molecule type" value="Genomic_DNA"/>
</dbReference>